<sequence>MYFSMKIMIMMLMIMIINFMFNILKFSFDIFFIILMFKLIMNSLISFSEFLKFIIHKMYLVFFKFIEKFLMNIMSFIIMMILLFLKLWFLFFLMNTMYINIKLMIIKMMGIIFIFKFKLKIKLLGISIQFIMFPIVMAKNSMMDFLIFCWIVSLLKIMVFLFFFTLMNIIILNVYNMVINMHFMKIINMIMLILLIIIISMISSLEYNPDKLGIPHNDKLAMLNLMLLKFMLLLLFPMNLMFWWLWMLMKDLAHKKIKDLNMAWVIKWKNAKLKKLIEIEMNMILICLNVDNAMIFLMSHSMMEFILAMNNVIILMMKIMFLISAISLIEFWNRIISKTPAVTSVEEWTSAEMGVGAAMASVSHEENGIWALFEKAAIMIKKMMMLLNLLLMNDQELKFIIMVILMIIMASPIRLFMMVEILIISDFLFWYNMIKMNEITPNPSHPMIIEIMLDLWMTIIMKKMNNMMSLKNMFFFLLWFMLKYLYIMMDLEMIKMEDEKIKEYYSMMMLMYIDDDKIFIMFHSMMIFKLNLLNIKDMIIMIILILIIKMELILFM</sequence>
<dbReference type="AlphaFoldDB" id="U5IIP1"/>
<feature type="transmembrane region" description="Helical" evidence="1">
    <location>
        <begin position="145"/>
        <end position="174"/>
    </location>
</feature>
<dbReference type="EMBL" id="KR063274">
    <property type="protein sequence ID" value="ALD62467.1"/>
    <property type="molecule type" value="Genomic_DNA"/>
</dbReference>
<feature type="transmembrane region" description="Helical" evidence="1">
    <location>
        <begin position="30"/>
        <end position="48"/>
    </location>
</feature>
<keyword evidence="1" id="KW-0812">Transmembrane</keyword>
<proteinExistence type="predicted"/>
<name>U5IIP1_9HEMI</name>
<reference evidence="3" key="3">
    <citation type="submission" date="2015-04" db="EMBL/GenBank/DDBJ databases">
        <authorList>
            <person name="Syromyatnikov M.Y."/>
            <person name="Popov V.N."/>
        </authorList>
    </citation>
    <scope>NUCLEOTIDE SEQUENCE</scope>
</reference>
<evidence type="ECO:0000313" key="2">
    <source>
        <dbReference type="EMBL" id="AGA54148.1"/>
    </source>
</evidence>
<keyword evidence="2" id="KW-0496">Mitochondrion</keyword>
<gene>
    <name evidence="2" type="primary">ND5</name>
</gene>
<feature type="transmembrane region" description="Helical" evidence="1">
    <location>
        <begin position="97"/>
        <end position="115"/>
    </location>
</feature>
<dbReference type="EMBL" id="JX566506">
    <property type="protein sequence ID" value="AGA54148.1"/>
    <property type="molecule type" value="Genomic_DNA"/>
</dbReference>
<feature type="transmembrane region" description="Helical" evidence="1">
    <location>
        <begin position="279"/>
        <end position="299"/>
    </location>
</feature>
<reference evidence="3" key="2">
    <citation type="journal article" date="2015" name="Mitochondrial DNA">
        <title>The complete mitochondrial genome of a spiraling whitefly, Aleurodicus dispersus Russell (Hemiptera: Aleyrodidae).</title>
        <authorList>
            <person name="Ming-Xing L."/>
            <person name="Zhi-Teng C."/>
            <person name="Wei-Wei Y."/>
            <person name="Yu-Zhou D."/>
        </authorList>
    </citation>
    <scope>NUCLEOTIDE SEQUENCE</scope>
</reference>
<protein>
    <submittedName>
        <fullName evidence="2">NADH dehydrogenase subunit 5</fullName>
    </submittedName>
</protein>
<reference evidence="2" key="1">
    <citation type="submission" date="2012-09" db="EMBL/GenBank/DDBJ databases">
        <authorList>
            <person name="Yu W.W."/>
            <person name="Du Y.Z."/>
        </authorList>
    </citation>
    <scope>NUCLEOTIDE SEQUENCE</scope>
</reference>
<feature type="transmembrane region" description="Helical" evidence="1">
    <location>
        <begin position="305"/>
        <end position="329"/>
    </location>
</feature>
<feature type="transmembrane region" description="Helical" evidence="1">
    <location>
        <begin position="186"/>
        <end position="205"/>
    </location>
</feature>
<evidence type="ECO:0000313" key="3">
    <source>
        <dbReference type="EMBL" id="ALD62467.1"/>
    </source>
</evidence>
<geneLocation type="mitochondrion" evidence="2"/>
<evidence type="ECO:0000256" key="1">
    <source>
        <dbReference type="SAM" id="Phobius"/>
    </source>
</evidence>
<accession>U5IIP1</accession>
<keyword evidence="1" id="KW-1133">Transmembrane helix</keyword>
<feature type="transmembrane region" description="Helical" evidence="1">
    <location>
        <begin position="7"/>
        <end position="24"/>
    </location>
</feature>
<feature type="transmembrane region" description="Helical" evidence="1">
    <location>
        <begin position="225"/>
        <end position="246"/>
    </location>
</feature>
<feature type="transmembrane region" description="Helical" evidence="1">
    <location>
        <begin position="538"/>
        <end position="555"/>
    </location>
</feature>
<feature type="transmembrane region" description="Helical" evidence="1">
    <location>
        <begin position="473"/>
        <end position="489"/>
    </location>
</feature>
<feature type="transmembrane region" description="Helical" evidence="1">
    <location>
        <begin position="399"/>
        <end position="424"/>
    </location>
</feature>
<organism evidence="2">
    <name type="scientific">Aleurodicus dispersus</name>
    <dbReference type="NCBI Taxonomy" id="267823"/>
    <lineage>
        <taxon>Eukaryota</taxon>
        <taxon>Metazoa</taxon>
        <taxon>Ecdysozoa</taxon>
        <taxon>Arthropoda</taxon>
        <taxon>Hexapoda</taxon>
        <taxon>Insecta</taxon>
        <taxon>Pterygota</taxon>
        <taxon>Neoptera</taxon>
        <taxon>Paraneoptera</taxon>
        <taxon>Hemiptera</taxon>
        <taxon>Sternorrhyncha</taxon>
        <taxon>Aleyrodoidea</taxon>
        <taxon>Aleyrodidae</taxon>
        <taxon>Aleurodicinae</taxon>
        <taxon>Aleurodicus</taxon>
    </lineage>
</organism>
<keyword evidence="1" id="KW-0472">Membrane</keyword>
<feature type="transmembrane region" description="Helical" evidence="1">
    <location>
        <begin position="69"/>
        <end position="91"/>
    </location>
</feature>